<dbReference type="EMBL" id="FNXY01000003">
    <property type="protein sequence ID" value="SEI80329.1"/>
    <property type="molecule type" value="Genomic_DNA"/>
</dbReference>
<dbReference type="SMART" id="SM01091">
    <property type="entry name" value="CorC_HlyC"/>
    <property type="match status" value="1"/>
</dbReference>
<name>A0A1H6TJV5_9BACT</name>
<evidence type="ECO:0000259" key="5">
    <source>
        <dbReference type="PROSITE" id="PS51371"/>
    </source>
</evidence>
<dbReference type="PANTHER" id="PTHR22777:SF17">
    <property type="entry name" value="UPF0053 PROTEIN SLL0260"/>
    <property type="match status" value="1"/>
</dbReference>
<evidence type="ECO:0000256" key="2">
    <source>
        <dbReference type="ARBA" id="ARBA00023122"/>
    </source>
</evidence>
<feature type="transmembrane region" description="Helical" evidence="4">
    <location>
        <begin position="6"/>
        <end position="27"/>
    </location>
</feature>
<keyword evidence="4" id="KW-0472">Membrane</keyword>
<evidence type="ECO:0000256" key="3">
    <source>
        <dbReference type="PROSITE-ProRule" id="PRU00703"/>
    </source>
</evidence>
<evidence type="ECO:0000313" key="6">
    <source>
        <dbReference type="EMBL" id="SEI80329.1"/>
    </source>
</evidence>
<dbReference type="PANTHER" id="PTHR22777">
    <property type="entry name" value="HEMOLYSIN-RELATED"/>
    <property type="match status" value="1"/>
</dbReference>
<dbReference type="RefSeq" id="WP_090335272.1">
    <property type="nucleotide sequence ID" value="NZ_FNXY01000003.1"/>
</dbReference>
<dbReference type="AlphaFoldDB" id="A0A1H6TJV5"/>
<evidence type="ECO:0000256" key="4">
    <source>
        <dbReference type="SAM" id="Phobius"/>
    </source>
</evidence>
<keyword evidence="4" id="KW-0812">Transmembrane</keyword>
<dbReference type="Proteomes" id="UP000199532">
    <property type="component" value="Unassembled WGS sequence"/>
</dbReference>
<dbReference type="GO" id="GO:0005886">
    <property type="term" value="C:plasma membrane"/>
    <property type="evidence" value="ECO:0007669"/>
    <property type="project" value="TreeGrafter"/>
</dbReference>
<reference evidence="6 7" key="1">
    <citation type="submission" date="2016-10" db="EMBL/GenBank/DDBJ databases">
        <authorList>
            <person name="de Groot N.N."/>
        </authorList>
    </citation>
    <scope>NUCLEOTIDE SEQUENCE [LARGE SCALE GENOMIC DNA]</scope>
    <source>
        <strain evidence="6 7">DSM 19938</strain>
    </source>
</reference>
<dbReference type="InterPro" id="IPR046342">
    <property type="entry name" value="CBS_dom_sf"/>
</dbReference>
<dbReference type="InterPro" id="IPR016169">
    <property type="entry name" value="FAD-bd_PCMH_sub2"/>
</dbReference>
<dbReference type="GO" id="GO:0050660">
    <property type="term" value="F:flavin adenine dinucleotide binding"/>
    <property type="evidence" value="ECO:0007669"/>
    <property type="project" value="InterPro"/>
</dbReference>
<proteinExistence type="predicted"/>
<evidence type="ECO:0000256" key="1">
    <source>
        <dbReference type="ARBA" id="ARBA00022737"/>
    </source>
</evidence>
<dbReference type="OrthoDB" id="9798188at2"/>
<dbReference type="SUPFAM" id="SSF56176">
    <property type="entry name" value="FAD-binding/transporter-associated domain-like"/>
    <property type="match status" value="1"/>
</dbReference>
<dbReference type="PROSITE" id="PS51371">
    <property type="entry name" value="CBS"/>
    <property type="match status" value="1"/>
</dbReference>
<dbReference type="InterPro" id="IPR000644">
    <property type="entry name" value="CBS_dom"/>
</dbReference>
<dbReference type="Gene3D" id="3.30.465.10">
    <property type="match status" value="1"/>
</dbReference>
<dbReference type="InterPro" id="IPR036318">
    <property type="entry name" value="FAD-bd_PCMH-like_sf"/>
</dbReference>
<keyword evidence="7" id="KW-1185">Reference proteome</keyword>
<keyword evidence="4" id="KW-1133">Transmembrane helix</keyword>
<dbReference type="Pfam" id="PF03471">
    <property type="entry name" value="CorC_HlyC"/>
    <property type="match status" value="1"/>
</dbReference>
<feature type="transmembrane region" description="Helical" evidence="4">
    <location>
        <begin position="56"/>
        <end position="77"/>
    </location>
</feature>
<feature type="domain" description="CBS" evidence="5">
    <location>
        <begin position="248"/>
        <end position="305"/>
    </location>
</feature>
<protein>
    <submittedName>
        <fullName evidence="6">Hemolysin, contains CBS domains</fullName>
    </submittedName>
</protein>
<dbReference type="Pfam" id="PF00571">
    <property type="entry name" value="CBS"/>
    <property type="match status" value="1"/>
</dbReference>
<dbReference type="Gene3D" id="3.10.580.10">
    <property type="entry name" value="CBS-domain"/>
    <property type="match status" value="1"/>
</dbReference>
<gene>
    <name evidence="6" type="ORF">SAMN04487995_2289</name>
</gene>
<sequence length="406" mass="46741">MNVLPVGFAVFFFILAGYYGAVRAVLLDVSIDRYSLRHENAAEIYQTLYWRRLLRMIRLAVVALGCFYAVAFVFPILHDYLGLAEGFTFGVLFIFLAVLWILCYTTWVRIGHSFPKILNLKAFPVRFAEWVMTPLYWLVEPFVKEHALSYYLRDEAVSADDPDFDDHSIEERMFINALDFKDLRIRDCMIPRTEISAVNVNDTIEDLKKTFLTSGHSKIIVYRDSVDDILGYCHALSLFRKPKEISSIVTPILIVPEAMPASDLMLRFLEERRSLALVVDEFGGTSGLVSVEDVVEQIFGEIQDEYDSTEDWTERKVDDHTYILSARHEVDYLNEKYGWELPEGDYDTLAGMLIQMHGDLPEVNDEIEMPPYSFQIISMQDTRIELVKLTRIRTGSVQTGSEANEI</sequence>
<dbReference type="InterPro" id="IPR044751">
    <property type="entry name" value="Ion_transp-like_CBS"/>
</dbReference>
<dbReference type="STRING" id="408657.SAMN04487995_2289"/>
<organism evidence="6 7">
    <name type="scientific">Dyadobacter koreensis</name>
    <dbReference type="NCBI Taxonomy" id="408657"/>
    <lineage>
        <taxon>Bacteria</taxon>
        <taxon>Pseudomonadati</taxon>
        <taxon>Bacteroidota</taxon>
        <taxon>Cytophagia</taxon>
        <taxon>Cytophagales</taxon>
        <taxon>Spirosomataceae</taxon>
        <taxon>Dyadobacter</taxon>
    </lineage>
</organism>
<feature type="transmembrane region" description="Helical" evidence="4">
    <location>
        <begin position="89"/>
        <end position="108"/>
    </location>
</feature>
<keyword evidence="1" id="KW-0677">Repeat</keyword>
<accession>A0A1H6TJV5</accession>
<keyword evidence="2 3" id="KW-0129">CBS domain</keyword>
<evidence type="ECO:0000313" key="7">
    <source>
        <dbReference type="Proteomes" id="UP000199532"/>
    </source>
</evidence>
<dbReference type="InterPro" id="IPR005170">
    <property type="entry name" value="Transptr-assoc_dom"/>
</dbReference>
<dbReference type="CDD" id="cd04590">
    <property type="entry name" value="CBS_pair_CorC_HlyC_assoc"/>
    <property type="match status" value="1"/>
</dbReference>
<dbReference type="SUPFAM" id="SSF54631">
    <property type="entry name" value="CBS-domain pair"/>
    <property type="match status" value="1"/>
</dbReference>